<accession>A0A6J7GH60</accession>
<protein>
    <submittedName>
        <fullName evidence="1">Unannotated protein</fullName>
    </submittedName>
</protein>
<dbReference type="AlphaFoldDB" id="A0A6J7GH60"/>
<evidence type="ECO:0000313" key="1">
    <source>
        <dbReference type="EMBL" id="CAB4907687.1"/>
    </source>
</evidence>
<organism evidence="1">
    <name type="scientific">freshwater metagenome</name>
    <dbReference type="NCBI Taxonomy" id="449393"/>
    <lineage>
        <taxon>unclassified sequences</taxon>
        <taxon>metagenomes</taxon>
        <taxon>ecological metagenomes</taxon>
    </lineage>
</organism>
<proteinExistence type="predicted"/>
<reference evidence="1" key="1">
    <citation type="submission" date="2020-05" db="EMBL/GenBank/DDBJ databases">
        <authorList>
            <person name="Chiriac C."/>
            <person name="Salcher M."/>
            <person name="Ghai R."/>
            <person name="Kavagutti S V."/>
        </authorList>
    </citation>
    <scope>NUCLEOTIDE SEQUENCE</scope>
</reference>
<dbReference type="EMBL" id="CAFBLX010000235">
    <property type="protein sequence ID" value="CAB4907687.1"/>
    <property type="molecule type" value="Genomic_DNA"/>
</dbReference>
<gene>
    <name evidence="1" type="ORF">UFOPK3472_02824</name>
</gene>
<name>A0A6J7GH60_9ZZZZ</name>
<sequence>MHPDQHVAAVGVGAGDVAAHQRDVFDLVVDALVADGTERAVAGGDSRVGDADDVLLVLTAPRDQIGDRDQCEVVFVGEHPQLVGLRHRSLVLLADDLADDSGGAEVGHAGEVHGRLGVPGATQYAAFLGAQRDDMAGAGEVVRTGVGVREQAHRGCSVGGGDTGSDTFSRVDGDGVRRSVFVLVGREHRRQAESVAILTGQRDTEVARGIADHEGNQFRGGLLGGEDEVAFVLAVLVVDDHHCFARSDVRNCALDTVEPGHESALHRSRAWLSALEMSPMHRYLRALQQYLLCVDRLQPLHVLGDDVDFEVDR</sequence>